<protein>
    <submittedName>
        <fullName evidence="2">Uncharacterized protein</fullName>
    </submittedName>
</protein>
<organism evidence="1 2">
    <name type="scientific">Steinernema glaseri</name>
    <dbReference type="NCBI Taxonomy" id="37863"/>
    <lineage>
        <taxon>Eukaryota</taxon>
        <taxon>Metazoa</taxon>
        <taxon>Ecdysozoa</taxon>
        <taxon>Nematoda</taxon>
        <taxon>Chromadorea</taxon>
        <taxon>Rhabditida</taxon>
        <taxon>Tylenchina</taxon>
        <taxon>Panagrolaimomorpha</taxon>
        <taxon>Strongyloidoidea</taxon>
        <taxon>Steinernematidae</taxon>
        <taxon>Steinernema</taxon>
    </lineage>
</organism>
<dbReference type="WBParaSite" id="L893_g806.t1">
    <property type="protein sequence ID" value="L893_g806.t1"/>
    <property type="gene ID" value="L893_g806"/>
</dbReference>
<reference evidence="2" key="1">
    <citation type="submission" date="2019-11" db="UniProtKB">
        <authorList>
            <consortium name="WormBaseParasite"/>
        </authorList>
    </citation>
    <scope>IDENTIFICATION</scope>
</reference>
<evidence type="ECO:0000313" key="1">
    <source>
        <dbReference type="Proteomes" id="UP000095287"/>
    </source>
</evidence>
<keyword evidence="1" id="KW-1185">Reference proteome</keyword>
<name>A0A5K3E536_9BILA</name>
<sequence>MAEDYVH</sequence>
<dbReference type="Proteomes" id="UP000095287">
    <property type="component" value="Unplaced"/>
</dbReference>
<accession>A0A5K3E536</accession>
<proteinExistence type="predicted"/>
<evidence type="ECO:0000313" key="2">
    <source>
        <dbReference type="WBParaSite" id="L893_g806.t1"/>
    </source>
</evidence>